<feature type="region of interest" description="Disordered" evidence="9">
    <location>
        <begin position="180"/>
        <end position="199"/>
    </location>
</feature>
<dbReference type="PANTHER" id="PTHR15263:SF1">
    <property type="entry name" value="NF-KAPPA-B INHIBITOR-LIKE PROTEIN 1"/>
    <property type="match status" value="1"/>
</dbReference>
<proteinExistence type="predicted"/>
<dbReference type="RefSeq" id="XP_009048409.1">
    <property type="nucleotide sequence ID" value="XM_009050161.1"/>
</dbReference>
<dbReference type="OrthoDB" id="412109at2759"/>
<accession>V4AUA9</accession>
<evidence type="ECO:0000256" key="4">
    <source>
        <dbReference type="ARBA" id="ARBA00022737"/>
    </source>
</evidence>
<dbReference type="KEGG" id="lgi:LOTGIDRAFT_172971"/>
<evidence type="ECO:0000256" key="3">
    <source>
        <dbReference type="ARBA" id="ARBA00022553"/>
    </source>
</evidence>
<reference evidence="10 11" key="1">
    <citation type="journal article" date="2013" name="Nature">
        <title>Insights into bilaterian evolution from three spiralian genomes.</title>
        <authorList>
            <person name="Simakov O."/>
            <person name="Marletaz F."/>
            <person name="Cho S.J."/>
            <person name="Edsinger-Gonzales E."/>
            <person name="Havlak P."/>
            <person name="Hellsten U."/>
            <person name="Kuo D.H."/>
            <person name="Larsson T."/>
            <person name="Lv J."/>
            <person name="Arendt D."/>
            <person name="Savage R."/>
            <person name="Osoegawa K."/>
            <person name="de Jong P."/>
            <person name="Grimwood J."/>
            <person name="Chapman J.A."/>
            <person name="Shapiro H."/>
            <person name="Aerts A."/>
            <person name="Otillar R.P."/>
            <person name="Terry A.Y."/>
            <person name="Boore J.L."/>
            <person name="Grigoriev I.V."/>
            <person name="Lindberg D.R."/>
            <person name="Seaver E.C."/>
            <person name="Weisblat D.A."/>
            <person name="Putnam N.H."/>
            <person name="Rokhsar D.S."/>
        </authorList>
    </citation>
    <scope>NUCLEOTIDE SEQUENCE [LARGE SCALE GENOMIC DNA]</scope>
</reference>
<dbReference type="AlphaFoldDB" id="V4AUA9"/>
<name>V4AUA9_LOTGI</name>
<dbReference type="SUPFAM" id="SSF48403">
    <property type="entry name" value="Ankyrin repeat"/>
    <property type="match status" value="1"/>
</dbReference>
<sequence>MKKIGKRIKKYIENDRPQKLKSMMIKHRIDINERILGKGQSLLHYGVKKCAFGIVGFLLKSKIDLTIKNDKGLTAVEVAIRKSFKSKKSTALKIYEEMVIPLVDNQPSSKSLDRKIKNKLKILQDKLFHKEHNSTFYCNVDDSNLPSTESDSEDESEEDVDSEDDDKRWNEKMTAEIEEDFLSSHGRYEGQYDEDFQEETEKETYDQWAYRIHKEYKTKLSTNRNHPYRRSTNSTNQDESKTENSKQKIKEEKLRQRRKELEKIYEEKQKKMKEIEKIEAKYKYEEKYRKLFKSKGDKSLIRFCDVPWPFTSKLSEIFELLFCDLPDKNSDMYRKYLRDQQIRWHPDKFKQNFGEFLHEHDREKILQRVTEISQSLNQLSEKT</sequence>
<evidence type="ECO:0000256" key="7">
    <source>
        <dbReference type="ARBA" id="ARBA00030621"/>
    </source>
</evidence>
<organism evidence="10 11">
    <name type="scientific">Lottia gigantea</name>
    <name type="common">Giant owl limpet</name>
    <dbReference type="NCBI Taxonomy" id="225164"/>
    <lineage>
        <taxon>Eukaryota</taxon>
        <taxon>Metazoa</taxon>
        <taxon>Spiralia</taxon>
        <taxon>Lophotrochozoa</taxon>
        <taxon>Mollusca</taxon>
        <taxon>Gastropoda</taxon>
        <taxon>Patellogastropoda</taxon>
        <taxon>Lottioidea</taxon>
        <taxon>Lottiidae</taxon>
        <taxon>Lottia</taxon>
    </lineage>
</organism>
<dbReference type="PANTHER" id="PTHR15263">
    <property type="entry name" value="I-KAPPA-B-LIKE PROTEIN IKBL"/>
    <property type="match status" value="1"/>
</dbReference>
<dbReference type="HOGENOM" id="CLU_054217_0_0_1"/>
<dbReference type="CTD" id="20242253"/>
<evidence type="ECO:0000256" key="2">
    <source>
        <dbReference type="ARBA" id="ARBA00014259"/>
    </source>
</evidence>
<feature type="region of interest" description="Disordered" evidence="9">
    <location>
        <begin position="220"/>
        <end position="253"/>
    </location>
</feature>
<dbReference type="GO" id="GO:0043124">
    <property type="term" value="P:negative regulation of canonical NF-kappaB signal transduction"/>
    <property type="evidence" value="ECO:0007669"/>
    <property type="project" value="InterPro"/>
</dbReference>
<feature type="region of interest" description="Disordered" evidence="9">
    <location>
        <begin position="139"/>
        <end position="169"/>
    </location>
</feature>
<feature type="compositionally biased region" description="Basic and acidic residues" evidence="9">
    <location>
        <begin position="238"/>
        <end position="253"/>
    </location>
</feature>
<dbReference type="InterPro" id="IPR036770">
    <property type="entry name" value="Ankyrin_rpt-contain_sf"/>
</dbReference>
<protein>
    <recommendedName>
        <fullName evidence="2">NF-kappa-B inhibitor-like protein 1</fullName>
    </recommendedName>
    <alternativeName>
        <fullName evidence="7">Inhibitor of kappa B-like protein</fullName>
    </alternativeName>
    <alternativeName>
        <fullName evidence="8">Nuclear factor of kappa light polypeptide gene enhancer in B-cells inhibitor-like 1</fullName>
    </alternativeName>
</protein>
<dbReference type="OMA" id="DEFCETF"/>
<keyword evidence="3" id="KW-0597">Phosphoprotein</keyword>
<keyword evidence="11" id="KW-1185">Reference proteome</keyword>
<dbReference type="GeneID" id="20242253"/>
<comment type="subcellular location">
    <subcellularLocation>
        <location evidence="1">Nucleus</location>
    </subcellularLocation>
</comment>
<dbReference type="EMBL" id="KB200639">
    <property type="protein sequence ID" value="ESP00873.1"/>
    <property type="molecule type" value="Genomic_DNA"/>
</dbReference>
<dbReference type="InterPro" id="IPR038753">
    <property type="entry name" value="NFKBIL1"/>
</dbReference>
<feature type="compositionally biased region" description="Polar residues" evidence="9">
    <location>
        <begin position="220"/>
        <end position="237"/>
    </location>
</feature>
<dbReference type="Proteomes" id="UP000030746">
    <property type="component" value="Unassembled WGS sequence"/>
</dbReference>
<evidence type="ECO:0000256" key="6">
    <source>
        <dbReference type="ARBA" id="ARBA00023242"/>
    </source>
</evidence>
<keyword evidence="4" id="KW-0677">Repeat</keyword>
<keyword evidence="6" id="KW-0539">Nucleus</keyword>
<feature type="compositionally biased region" description="Polar residues" evidence="9">
    <location>
        <begin position="139"/>
        <end position="148"/>
    </location>
</feature>
<dbReference type="Gene3D" id="1.25.40.20">
    <property type="entry name" value="Ankyrin repeat-containing domain"/>
    <property type="match status" value="1"/>
</dbReference>
<gene>
    <name evidence="10" type="ORF">LOTGIDRAFT_172971</name>
</gene>
<dbReference type="GO" id="GO:0005634">
    <property type="term" value="C:nucleus"/>
    <property type="evidence" value="ECO:0007669"/>
    <property type="project" value="UniProtKB-SubCell"/>
</dbReference>
<evidence type="ECO:0000256" key="1">
    <source>
        <dbReference type="ARBA" id="ARBA00004123"/>
    </source>
</evidence>
<evidence type="ECO:0000313" key="10">
    <source>
        <dbReference type="EMBL" id="ESP00873.1"/>
    </source>
</evidence>
<keyword evidence="5" id="KW-0040">ANK repeat</keyword>
<feature type="compositionally biased region" description="Acidic residues" evidence="9">
    <location>
        <begin position="150"/>
        <end position="164"/>
    </location>
</feature>
<evidence type="ECO:0000256" key="5">
    <source>
        <dbReference type="ARBA" id="ARBA00023043"/>
    </source>
</evidence>
<evidence type="ECO:0000313" key="11">
    <source>
        <dbReference type="Proteomes" id="UP000030746"/>
    </source>
</evidence>
<evidence type="ECO:0000256" key="9">
    <source>
        <dbReference type="SAM" id="MobiDB-lite"/>
    </source>
</evidence>
<evidence type="ECO:0000256" key="8">
    <source>
        <dbReference type="ARBA" id="ARBA00030802"/>
    </source>
</evidence>